<accession>A0AAV2YVB5</accession>
<name>A0AAV2YVB5_9STRA</name>
<feature type="chain" id="PRO_5043774682" description="Endonuclease/exonuclease/phosphatase domain-containing protein" evidence="1">
    <location>
        <begin position="25"/>
        <end position="335"/>
    </location>
</feature>
<proteinExistence type="predicted"/>
<feature type="signal peptide" evidence="1">
    <location>
        <begin position="1"/>
        <end position="24"/>
    </location>
</feature>
<dbReference type="PANTHER" id="PTHR42834:SF1">
    <property type="entry name" value="ENDONUCLEASE_EXONUCLEASE_PHOSPHATASE FAMILY PROTEIN (AFU_ORTHOLOGUE AFUA_3G09210)"/>
    <property type="match status" value="1"/>
</dbReference>
<keyword evidence="1" id="KW-0732">Signal</keyword>
<dbReference type="AlphaFoldDB" id="A0AAV2YVB5"/>
<gene>
    <name evidence="2" type="ORF">N0F65_003697</name>
</gene>
<comment type="caution">
    <text evidence="2">The sequence shown here is derived from an EMBL/GenBank/DDBJ whole genome shotgun (WGS) entry which is preliminary data.</text>
</comment>
<reference evidence="2" key="1">
    <citation type="submission" date="2022-11" db="EMBL/GenBank/DDBJ databases">
        <authorList>
            <person name="Morgan W.R."/>
            <person name="Tartar A."/>
        </authorList>
    </citation>
    <scope>NUCLEOTIDE SEQUENCE</scope>
    <source>
        <strain evidence="2">ARSEF 373</strain>
    </source>
</reference>
<protein>
    <recommendedName>
        <fullName evidence="4">Endonuclease/exonuclease/phosphatase domain-containing protein</fullName>
    </recommendedName>
</protein>
<evidence type="ECO:0000256" key="1">
    <source>
        <dbReference type="SAM" id="SignalP"/>
    </source>
</evidence>
<evidence type="ECO:0000313" key="3">
    <source>
        <dbReference type="Proteomes" id="UP001146120"/>
    </source>
</evidence>
<dbReference type="Proteomes" id="UP001146120">
    <property type="component" value="Unassembled WGS sequence"/>
</dbReference>
<dbReference type="EMBL" id="DAKRPA010000139">
    <property type="protein sequence ID" value="DAZ97333.1"/>
    <property type="molecule type" value="Genomic_DNA"/>
</dbReference>
<keyword evidence="3" id="KW-1185">Reference proteome</keyword>
<reference evidence="2" key="2">
    <citation type="journal article" date="2023" name="Microbiol Resour">
        <title>Decontamination and Annotation of the Draft Genome Sequence of the Oomycete Lagenidium giganteum ARSEF 373.</title>
        <authorList>
            <person name="Morgan W.R."/>
            <person name="Tartar A."/>
        </authorList>
    </citation>
    <scope>NUCLEOTIDE SEQUENCE</scope>
    <source>
        <strain evidence="2">ARSEF 373</strain>
    </source>
</reference>
<evidence type="ECO:0008006" key="4">
    <source>
        <dbReference type="Google" id="ProtNLM"/>
    </source>
</evidence>
<dbReference type="Gene3D" id="3.60.10.10">
    <property type="entry name" value="Endonuclease/exonuclease/phosphatase"/>
    <property type="match status" value="1"/>
</dbReference>
<evidence type="ECO:0000313" key="2">
    <source>
        <dbReference type="EMBL" id="DAZ97333.1"/>
    </source>
</evidence>
<dbReference type="SUPFAM" id="SSF56219">
    <property type="entry name" value="DNase I-like"/>
    <property type="match status" value="1"/>
</dbReference>
<dbReference type="PANTHER" id="PTHR42834">
    <property type="entry name" value="ENDONUCLEASE/EXONUCLEASE/PHOSPHATASE FAMILY PROTEIN (AFU_ORTHOLOGUE AFUA_3G09210)"/>
    <property type="match status" value="1"/>
</dbReference>
<dbReference type="InterPro" id="IPR036691">
    <property type="entry name" value="Endo/exonu/phosph_ase_sf"/>
</dbReference>
<organism evidence="2 3">
    <name type="scientific">Lagenidium giganteum</name>
    <dbReference type="NCBI Taxonomy" id="4803"/>
    <lineage>
        <taxon>Eukaryota</taxon>
        <taxon>Sar</taxon>
        <taxon>Stramenopiles</taxon>
        <taxon>Oomycota</taxon>
        <taxon>Peronosporomycetes</taxon>
        <taxon>Pythiales</taxon>
        <taxon>Pythiaceae</taxon>
    </lineage>
</organism>
<sequence length="335" mass="36640">MVSTAFFTTALSAFALACVAQVQAQDVANTTIAAFEAASLEKAGFLGCSTAPRKAGDRRKDKSQLKYATYNVEFLFLQGLGRLSCPGSDCPWKNVDMAKKHIKQIAANLHQLDADIFQLNEVEDCNVLNALVRELHALGDDTYKPYLVKGTDSTTGQNSALLTRVDPSVDLQRSDATVDVPVANSKCPSSPDDTLSTEAGKSLSKHFYTTFNVAGFSKPITVVGTHLLAHPQDNRRCVEREGQATIVAQIAQDALDQGNHVIISGDMNDFSEDVPDRNNNMPISNVLGIMTGTSFINVGEKVPQASRYTEWWDKNKDCVYELTEVTFYAIVRYAQ</sequence>